<evidence type="ECO:0000313" key="2">
    <source>
        <dbReference type="EMBL" id="EGO29864.1"/>
    </source>
</evidence>
<dbReference type="KEGG" id="sla:SERLADRAFT_458192"/>
<name>F8NH07_SERL9</name>
<sequence length="104" mass="11088">MKFLHFAFAQAALLLAMSSQTVAQLGSRECHCGTSVNMPLTEQCCRKSSGQMHGTECTALSLSNNTIPHFVVCCFLEGSGNKDVVPATCDEVKEGDSTDVDEGL</sequence>
<evidence type="ECO:0008006" key="3">
    <source>
        <dbReference type="Google" id="ProtNLM"/>
    </source>
</evidence>
<gene>
    <name evidence="2" type="ORF">SERLADRAFT_458192</name>
</gene>
<proteinExistence type="predicted"/>
<organism>
    <name type="scientific">Serpula lacrymans var. lacrymans (strain S7.9)</name>
    <name type="common">Dry rot fungus</name>
    <dbReference type="NCBI Taxonomy" id="578457"/>
    <lineage>
        <taxon>Eukaryota</taxon>
        <taxon>Fungi</taxon>
        <taxon>Dikarya</taxon>
        <taxon>Basidiomycota</taxon>
        <taxon>Agaricomycotina</taxon>
        <taxon>Agaricomycetes</taxon>
        <taxon>Agaricomycetidae</taxon>
        <taxon>Boletales</taxon>
        <taxon>Coniophorineae</taxon>
        <taxon>Serpulaceae</taxon>
        <taxon>Serpula</taxon>
    </lineage>
</organism>
<keyword evidence="1" id="KW-0732">Signal</keyword>
<dbReference type="GeneID" id="18817671"/>
<accession>F8NH07</accession>
<dbReference type="EMBL" id="GL945429">
    <property type="protein sequence ID" value="EGO29864.1"/>
    <property type="molecule type" value="Genomic_DNA"/>
</dbReference>
<feature type="signal peptide" evidence="1">
    <location>
        <begin position="1"/>
        <end position="23"/>
    </location>
</feature>
<dbReference type="AlphaFoldDB" id="F8NH07"/>
<protein>
    <recommendedName>
        <fullName evidence="3">Extracellular membrane protein CFEM domain-containing protein</fullName>
    </recommendedName>
</protein>
<dbReference type="HOGENOM" id="CLU_2251688_0_0_1"/>
<dbReference type="RefSeq" id="XP_007314106.1">
    <property type="nucleotide sequence ID" value="XM_007314044.1"/>
</dbReference>
<feature type="chain" id="PRO_5003381308" description="Extracellular membrane protein CFEM domain-containing protein" evidence="1">
    <location>
        <begin position="24"/>
        <end position="104"/>
    </location>
</feature>
<dbReference type="Proteomes" id="UP000008064">
    <property type="component" value="Unassembled WGS sequence"/>
</dbReference>
<reference evidence="2" key="1">
    <citation type="submission" date="2011-04" db="EMBL/GenBank/DDBJ databases">
        <title>Evolution of plant cell wall degrading machinery underlies the functional diversity of forest fungi.</title>
        <authorList>
            <consortium name="US DOE Joint Genome Institute (JGI-PGF)"/>
            <person name="Eastwood D.C."/>
            <person name="Floudas D."/>
            <person name="Binder M."/>
            <person name="Majcherczyk A."/>
            <person name="Schneider P."/>
            <person name="Aerts A."/>
            <person name="Asiegbu F.O."/>
            <person name="Baker S.E."/>
            <person name="Barry K."/>
            <person name="Bendiksby M."/>
            <person name="Blumentritt M."/>
            <person name="Coutinho P.M."/>
            <person name="Cullen D."/>
            <person name="Cullen D."/>
            <person name="Gathman A."/>
            <person name="Goodell B."/>
            <person name="Henrissat B."/>
            <person name="Ihrmark K."/>
            <person name="Kauserud H."/>
            <person name="Kohler A."/>
            <person name="LaButti K."/>
            <person name="Lapidus A."/>
            <person name="Lavin J.L."/>
            <person name="Lee Y.-H."/>
            <person name="Lindquist E."/>
            <person name="Lilly W."/>
            <person name="Lucas S."/>
            <person name="Morin E."/>
            <person name="Murat C."/>
            <person name="Oguiza J.A."/>
            <person name="Park J."/>
            <person name="Pisabarro A.G."/>
            <person name="Riley R."/>
            <person name="Rosling A."/>
            <person name="Salamov A."/>
            <person name="Schmidt O."/>
            <person name="Schmutz J."/>
            <person name="Skrede I."/>
            <person name="Stenlid J."/>
            <person name="Wiebenga A."/>
            <person name="Xie X."/>
            <person name="Kues U."/>
            <person name="Hibbett D.S."/>
            <person name="Hoffmeister D."/>
            <person name="Hogberg N."/>
            <person name="Martin F."/>
            <person name="Grigoriev I.V."/>
            <person name="Watkinson S.C."/>
        </authorList>
    </citation>
    <scope>NUCLEOTIDE SEQUENCE</scope>
    <source>
        <strain evidence="2">S7.9</strain>
    </source>
</reference>
<evidence type="ECO:0000256" key="1">
    <source>
        <dbReference type="SAM" id="SignalP"/>
    </source>
</evidence>